<sequence length="347" mass="42129">MGHILHALKFNRQLRQVDSKQDKIRMPSSVQTYPKNNFPNYPYHYKPFFDRFFPLEPTFLIDNYLKEPKKLADKVINPLFHRIPDDEEKTQPFYEFILVDTGSVAISEIYNKYDPTKVAVMKIKICKIITLEQWGGNPNKKIRFSRLFRSDYSYWDYRDAWFKMFYRQNPEYSLSWCVYFDKNFPLNLPFWFLEWWDKFGPTIDFLPCVIKEGFHYWSQNLDKPSDWEFFPDLFLFFKHFDLTWILMLEYNIRDILVGNIQIPYFGRQIKIKWWSRMKLTNLGKDRILKWFSENPSFFKNIDQLEFLLAKSQILDRVAAAKTPEELLKIMKECLTIMSKLRKIKMAS</sequence>
<evidence type="ECO:0000313" key="2">
    <source>
        <dbReference type="Proteomes" id="UP001281410"/>
    </source>
</evidence>
<comment type="caution">
    <text evidence="1">The sequence shown here is derived from an EMBL/GenBank/DDBJ whole genome shotgun (WGS) entry which is preliminary data.</text>
</comment>
<gene>
    <name evidence="1" type="ORF">Dsin_010957</name>
</gene>
<dbReference type="Proteomes" id="UP001281410">
    <property type="component" value="Unassembled WGS sequence"/>
</dbReference>
<dbReference type="EMBL" id="JANJYJ010000003">
    <property type="protein sequence ID" value="KAK3223932.1"/>
    <property type="molecule type" value="Genomic_DNA"/>
</dbReference>
<keyword evidence="2" id="KW-1185">Reference proteome</keyword>
<reference evidence="1" key="1">
    <citation type="journal article" date="2023" name="Plant J.">
        <title>Genome sequences and population genomics provide insights into the demographic history, inbreeding, and mutation load of two 'living fossil' tree species of Dipteronia.</title>
        <authorList>
            <person name="Feng Y."/>
            <person name="Comes H.P."/>
            <person name="Chen J."/>
            <person name="Zhu S."/>
            <person name="Lu R."/>
            <person name="Zhang X."/>
            <person name="Li P."/>
            <person name="Qiu J."/>
            <person name="Olsen K.M."/>
            <person name="Qiu Y."/>
        </authorList>
    </citation>
    <scope>NUCLEOTIDE SEQUENCE</scope>
    <source>
        <strain evidence="1">NBL</strain>
    </source>
</reference>
<proteinExistence type="predicted"/>
<organism evidence="1 2">
    <name type="scientific">Dipteronia sinensis</name>
    <dbReference type="NCBI Taxonomy" id="43782"/>
    <lineage>
        <taxon>Eukaryota</taxon>
        <taxon>Viridiplantae</taxon>
        <taxon>Streptophyta</taxon>
        <taxon>Embryophyta</taxon>
        <taxon>Tracheophyta</taxon>
        <taxon>Spermatophyta</taxon>
        <taxon>Magnoliopsida</taxon>
        <taxon>eudicotyledons</taxon>
        <taxon>Gunneridae</taxon>
        <taxon>Pentapetalae</taxon>
        <taxon>rosids</taxon>
        <taxon>malvids</taxon>
        <taxon>Sapindales</taxon>
        <taxon>Sapindaceae</taxon>
        <taxon>Hippocastanoideae</taxon>
        <taxon>Acereae</taxon>
        <taxon>Dipteronia</taxon>
    </lineage>
</organism>
<dbReference type="PANTHER" id="PTHR48434">
    <property type="entry name" value="(RAPE) HYPOTHETICAL PROTEIN"/>
    <property type="match status" value="1"/>
</dbReference>
<dbReference type="PANTHER" id="PTHR48434:SF1">
    <property type="entry name" value="(RAPE) HYPOTHETICAL PROTEIN"/>
    <property type="match status" value="1"/>
</dbReference>
<evidence type="ECO:0000313" key="1">
    <source>
        <dbReference type="EMBL" id="KAK3223932.1"/>
    </source>
</evidence>
<protein>
    <submittedName>
        <fullName evidence="1">Uncharacterized protein</fullName>
    </submittedName>
</protein>
<name>A0AAE0AUP1_9ROSI</name>
<dbReference type="AlphaFoldDB" id="A0AAE0AUP1"/>
<accession>A0AAE0AUP1</accession>